<dbReference type="GO" id="GO:0008233">
    <property type="term" value="F:peptidase activity"/>
    <property type="evidence" value="ECO:0007669"/>
    <property type="project" value="UniProtKB-KW"/>
</dbReference>
<comment type="caution">
    <text evidence="13">The sequence shown here is derived from an EMBL/GenBank/DDBJ whole genome shotgun (WGS) entry which is preliminary data.</text>
</comment>
<dbReference type="Pfam" id="PF17820">
    <property type="entry name" value="PDZ_6"/>
    <property type="match status" value="1"/>
</dbReference>
<dbReference type="SMART" id="SM00228">
    <property type="entry name" value="PDZ"/>
    <property type="match status" value="1"/>
</dbReference>
<dbReference type="InterPro" id="IPR041489">
    <property type="entry name" value="PDZ_6"/>
</dbReference>
<evidence type="ECO:0000256" key="4">
    <source>
        <dbReference type="ARBA" id="ARBA00022670"/>
    </source>
</evidence>
<dbReference type="SUPFAM" id="SSF50156">
    <property type="entry name" value="PDZ domain-like"/>
    <property type="match status" value="1"/>
</dbReference>
<gene>
    <name evidence="13" type="ORF">QS713_07515</name>
</gene>
<evidence type="ECO:0000259" key="12">
    <source>
        <dbReference type="SMART" id="SM00228"/>
    </source>
</evidence>
<dbReference type="InterPro" id="IPR036034">
    <property type="entry name" value="PDZ_sf"/>
</dbReference>
<evidence type="ECO:0000256" key="3">
    <source>
        <dbReference type="ARBA" id="ARBA00007931"/>
    </source>
</evidence>
<evidence type="ECO:0000256" key="2">
    <source>
        <dbReference type="ARBA" id="ARBA00004141"/>
    </source>
</evidence>
<keyword evidence="4 13" id="KW-0645">Protease</keyword>
<feature type="transmembrane region" description="Helical" evidence="11">
    <location>
        <begin position="321"/>
        <end position="341"/>
    </location>
</feature>
<name>A0ABU3IC01_9ACTO</name>
<evidence type="ECO:0000256" key="11">
    <source>
        <dbReference type="SAM" id="Phobius"/>
    </source>
</evidence>
<reference evidence="13 14" key="1">
    <citation type="submission" date="2023-06" db="EMBL/GenBank/DDBJ databases">
        <title>Draft genome sequence of Gleimia hominis type strain CCUG 57540T.</title>
        <authorList>
            <person name="Salva-Serra F."/>
            <person name="Cardew S."/>
            <person name="Jensie Markopoulos S."/>
            <person name="Ohlen M."/>
            <person name="Inganas E."/>
            <person name="Svensson-Stadler L."/>
            <person name="Moore E.R.B."/>
        </authorList>
    </citation>
    <scope>NUCLEOTIDE SEQUENCE [LARGE SCALE GENOMIC DNA]</scope>
    <source>
        <strain evidence="13 14">CCUG 57540</strain>
    </source>
</reference>
<proteinExistence type="inferred from homology"/>
<evidence type="ECO:0000313" key="13">
    <source>
        <dbReference type="EMBL" id="MDT3767905.1"/>
    </source>
</evidence>
<keyword evidence="14" id="KW-1185">Reference proteome</keyword>
<comment type="cofactor">
    <cofactor evidence="1">
        <name>Zn(2+)</name>
        <dbReference type="ChEBI" id="CHEBI:29105"/>
    </cofactor>
</comment>
<evidence type="ECO:0000256" key="6">
    <source>
        <dbReference type="ARBA" id="ARBA00022801"/>
    </source>
</evidence>
<evidence type="ECO:0000313" key="14">
    <source>
        <dbReference type="Proteomes" id="UP001247542"/>
    </source>
</evidence>
<feature type="transmembrane region" description="Helical" evidence="11">
    <location>
        <begin position="122"/>
        <end position="147"/>
    </location>
</feature>
<dbReference type="PANTHER" id="PTHR42837:SF2">
    <property type="entry name" value="MEMBRANE METALLOPROTEASE ARASP2, CHLOROPLASTIC-RELATED"/>
    <property type="match status" value="1"/>
</dbReference>
<dbReference type="PANTHER" id="PTHR42837">
    <property type="entry name" value="REGULATOR OF SIGMA-E PROTEASE RSEP"/>
    <property type="match status" value="1"/>
</dbReference>
<dbReference type="Gene3D" id="2.30.42.10">
    <property type="match status" value="1"/>
</dbReference>
<keyword evidence="9" id="KW-0482">Metalloprotease</keyword>
<dbReference type="InterPro" id="IPR001478">
    <property type="entry name" value="PDZ"/>
</dbReference>
<evidence type="ECO:0000256" key="10">
    <source>
        <dbReference type="ARBA" id="ARBA00023136"/>
    </source>
</evidence>
<evidence type="ECO:0000256" key="1">
    <source>
        <dbReference type="ARBA" id="ARBA00001947"/>
    </source>
</evidence>
<keyword evidence="5 11" id="KW-0812">Transmembrane</keyword>
<organism evidence="13 14">
    <name type="scientific">Gleimia hominis</name>
    <dbReference type="NCBI Taxonomy" id="595468"/>
    <lineage>
        <taxon>Bacteria</taxon>
        <taxon>Bacillati</taxon>
        <taxon>Actinomycetota</taxon>
        <taxon>Actinomycetes</taxon>
        <taxon>Actinomycetales</taxon>
        <taxon>Actinomycetaceae</taxon>
        <taxon>Gleimia</taxon>
    </lineage>
</organism>
<dbReference type="Pfam" id="PF02163">
    <property type="entry name" value="Peptidase_M50"/>
    <property type="match status" value="1"/>
</dbReference>
<dbReference type="Proteomes" id="UP001247542">
    <property type="component" value="Unassembled WGS sequence"/>
</dbReference>
<dbReference type="GO" id="GO:0006508">
    <property type="term" value="P:proteolysis"/>
    <property type="evidence" value="ECO:0007669"/>
    <property type="project" value="UniProtKB-KW"/>
</dbReference>
<dbReference type="InterPro" id="IPR004387">
    <property type="entry name" value="Pept_M50_Zn"/>
</dbReference>
<keyword evidence="6" id="KW-0378">Hydrolase</keyword>
<keyword evidence="10 11" id="KW-0472">Membrane</keyword>
<sequence>MGYLLGIVLAIVALILSVALHELGHLLPAKKFGVYVPQYMVGFGPTLWSKKRGDTEYGVKAILLGGYVRLAGMFAPAREGVRTHKADGRPTLAQEAREASAEELPAGREPQAFYNLSVPKKLVVMLGGPTVNLVMSIVLIAIVMMGIGVQQPVTKLAQVPQCLGQCEQGAPKSPAYEAGLRAGDTVVTWNGHRVDTWPQLVEQITASGSRAVPVQVQREGKTKSYTVAPKSVDGQAKAGIVAGFERRRASVVDVADASWHTFTATAAVVLRLPKAVWDTTVGLFQDQPRDPNSVLSVVGVGRLAGEVSADTNPQVTVWDRAGVLLSLWGSLNMALFVFNLIPLPPLDGGHVAGALWEGARRTYNRMRRKPDPGPADTARLMPLTYTMVLVFAVMTLVLIAADIINPIHLLR</sequence>
<dbReference type="CDD" id="cd06163">
    <property type="entry name" value="S2P-M50_PDZ_RseP-like"/>
    <property type="match status" value="1"/>
</dbReference>
<feature type="transmembrane region" description="Helical" evidence="11">
    <location>
        <begin position="383"/>
        <end position="404"/>
    </location>
</feature>
<comment type="subcellular location">
    <subcellularLocation>
        <location evidence="2">Membrane</location>
        <topology evidence="2">Multi-pass membrane protein</topology>
    </subcellularLocation>
</comment>
<evidence type="ECO:0000256" key="7">
    <source>
        <dbReference type="ARBA" id="ARBA00022833"/>
    </source>
</evidence>
<comment type="similarity">
    <text evidence="3">Belongs to the peptidase M50B family.</text>
</comment>
<protein>
    <submittedName>
        <fullName evidence="13">Site-2 protease family protein</fullName>
    </submittedName>
</protein>
<evidence type="ECO:0000256" key="8">
    <source>
        <dbReference type="ARBA" id="ARBA00022989"/>
    </source>
</evidence>
<dbReference type="RefSeq" id="WP_313274083.1">
    <property type="nucleotide sequence ID" value="NZ_JASXSX010000003.1"/>
</dbReference>
<dbReference type="EMBL" id="JASXSX010000003">
    <property type="protein sequence ID" value="MDT3767905.1"/>
    <property type="molecule type" value="Genomic_DNA"/>
</dbReference>
<evidence type="ECO:0000256" key="9">
    <source>
        <dbReference type="ARBA" id="ARBA00023049"/>
    </source>
</evidence>
<keyword evidence="8 11" id="KW-1133">Transmembrane helix</keyword>
<evidence type="ECO:0000256" key="5">
    <source>
        <dbReference type="ARBA" id="ARBA00022692"/>
    </source>
</evidence>
<dbReference type="InterPro" id="IPR008915">
    <property type="entry name" value="Peptidase_M50"/>
</dbReference>
<feature type="domain" description="PDZ" evidence="12">
    <location>
        <begin position="143"/>
        <end position="220"/>
    </location>
</feature>
<keyword evidence="7" id="KW-0862">Zinc</keyword>
<accession>A0ABU3IC01</accession>